<organism evidence="1 2">
    <name type="scientific">Saccoglossus kowalevskii</name>
    <name type="common">Acorn worm</name>
    <dbReference type="NCBI Taxonomy" id="10224"/>
    <lineage>
        <taxon>Eukaryota</taxon>
        <taxon>Metazoa</taxon>
        <taxon>Hemichordata</taxon>
        <taxon>Enteropneusta</taxon>
        <taxon>Harrimaniidae</taxon>
        <taxon>Saccoglossus</taxon>
    </lineage>
</organism>
<dbReference type="GeneID" id="102808912"/>
<reference evidence="2" key="1">
    <citation type="submission" date="2025-08" db="UniProtKB">
        <authorList>
            <consortium name="RefSeq"/>
        </authorList>
    </citation>
    <scope>IDENTIFICATION</scope>
    <source>
        <tissue evidence="2">Testes</tissue>
    </source>
</reference>
<keyword evidence="1" id="KW-1185">Reference proteome</keyword>
<protein>
    <submittedName>
        <fullName evidence="2">Uncharacterized protein LOC102808912</fullName>
    </submittedName>
</protein>
<proteinExistence type="predicted"/>
<accession>A0ABM0MCH6</accession>
<gene>
    <name evidence="2" type="primary">LOC102808912</name>
</gene>
<sequence>MSTQDLDLTRRHEELYGESRNALARRLQSVLTADHVRDHVKHLNRHDSLDNESDLRWKSITKWNFQGEQLAKDDGIGKMSPKARKSAMLNNMHFDFGFDTTNINDNIYKSSMTQADFGFKNVPKPFVHKPDATVNIPDFAPQYLSDNLFATSLYSKTFQDKEAMQRPLLQARTMLRQSNVDDLRTTHFKFGSSFPFITTNHRDFNNRLYSFNTAAIENESMKSALPSIKSSCGSGKQLQFADGKPQNKYTSEVLLLDLRRHVYSETLMGKIVLWS</sequence>
<evidence type="ECO:0000313" key="1">
    <source>
        <dbReference type="Proteomes" id="UP000694865"/>
    </source>
</evidence>
<name>A0ABM0MCH6_SACKO</name>
<dbReference type="Proteomes" id="UP000694865">
    <property type="component" value="Unplaced"/>
</dbReference>
<evidence type="ECO:0000313" key="2">
    <source>
        <dbReference type="RefSeq" id="XP_006817717.1"/>
    </source>
</evidence>
<dbReference type="RefSeq" id="XP_006817717.1">
    <property type="nucleotide sequence ID" value="XM_006817654.1"/>
</dbReference>